<gene>
    <name evidence="3" type="ORF">BS640_08330</name>
</gene>
<dbReference type="AlphaFoldDB" id="A0A1X0WGG3"/>
<name>A0A1X0WGG3_9GAMM</name>
<feature type="region of interest" description="Disordered" evidence="1">
    <location>
        <begin position="1"/>
        <end position="23"/>
    </location>
</feature>
<dbReference type="Proteomes" id="UP000192536">
    <property type="component" value="Unassembled WGS sequence"/>
</dbReference>
<feature type="region of interest" description="Disordered" evidence="1">
    <location>
        <begin position="115"/>
        <end position="151"/>
    </location>
</feature>
<dbReference type="InterPro" id="IPR056746">
    <property type="entry name" value="SPAN_dom"/>
</dbReference>
<evidence type="ECO:0000313" key="3">
    <source>
        <dbReference type="EMBL" id="ORJ25886.1"/>
    </source>
</evidence>
<dbReference type="RefSeq" id="WP_084912358.1">
    <property type="nucleotide sequence ID" value="NZ_MRWE01000011.1"/>
</dbReference>
<proteinExistence type="predicted"/>
<protein>
    <recommendedName>
        <fullName evidence="2">Surface presentation of antigen domain-containing protein</fullName>
    </recommendedName>
</protein>
<feature type="domain" description="Surface presentation of antigen" evidence="2">
    <location>
        <begin position="218"/>
        <end position="285"/>
    </location>
</feature>
<feature type="compositionally biased region" description="Basic and acidic residues" evidence="1">
    <location>
        <begin position="276"/>
        <end position="287"/>
    </location>
</feature>
<evidence type="ECO:0000259" key="2">
    <source>
        <dbReference type="Pfam" id="PF02510"/>
    </source>
</evidence>
<organism evidence="3 4">
    <name type="scientific">Rouxiella badensis</name>
    <dbReference type="NCBI Taxonomy" id="1646377"/>
    <lineage>
        <taxon>Bacteria</taxon>
        <taxon>Pseudomonadati</taxon>
        <taxon>Pseudomonadota</taxon>
        <taxon>Gammaproteobacteria</taxon>
        <taxon>Enterobacterales</taxon>
        <taxon>Yersiniaceae</taxon>
        <taxon>Rouxiella</taxon>
    </lineage>
</organism>
<evidence type="ECO:0000313" key="4">
    <source>
        <dbReference type="Proteomes" id="UP000192536"/>
    </source>
</evidence>
<feature type="compositionally biased region" description="Polar residues" evidence="1">
    <location>
        <begin position="14"/>
        <end position="23"/>
    </location>
</feature>
<dbReference type="EMBL" id="MRWE01000011">
    <property type="protein sequence ID" value="ORJ25886.1"/>
    <property type="molecule type" value="Genomic_DNA"/>
</dbReference>
<comment type="caution">
    <text evidence="3">The sequence shown here is derived from an EMBL/GenBank/DDBJ whole genome shotgun (WGS) entry which is preliminary data.</text>
</comment>
<sequence length="287" mass="31410">MEKVTSKPAAGISRPQSDPTENVSLAERAMRKKLGQKKLLKAEPYALILPFRMLEHYRLIVIKQKDENGSASSKTGLAEPLHVTSLFNREEQGQSGITLPATRVESAPVDVAKRTTLASNENTRPADTLSDNTPPTGISSKNTPLVDTFQPKPPVENADVDDEFSRKTPDAHSLQSLMGGASFVANHPGAPILSEKKSAALIPQPREVQPDSSAFSSESFTYHFQHLPGNQSVKINTVVQGQLSLHPSSNLVQNLLLQKKGLREIATEWSLSPEFSQERDDKSDNQQ</sequence>
<accession>A0A1X0WGG3</accession>
<feature type="compositionally biased region" description="Polar residues" evidence="1">
    <location>
        <begin position="116"/>
        <end position="145"/>
    </location>
</feature>
<dbReference type="STRING" id="1646377.BS640_08330"/>
<evidence type="ECO:0000256" key="1">
    <source>
        <dbReference type="SAM" id="MobiDB-lite"/>
    </source>
</evidence>
<feature type="region of interest" description="Disordered" evidence="1">
    <location>
        <begin position="268"/>
        <end position="287"/>
    </location>
</feature>
<reference evidence="3 4" key="1">
    <citation type="journal article" date="2017" name="Int. J. Syst. Evol. Microbiol.">
        <title>Rouxiella badensis sp. nov. and Rouxiella silvae sp. nov. isolated from peat bog soil in Germany and emendation of the genus description.</title>
        <authorList>
            <person name="Le Fleche-Mateos A."/>
            <person name="Kugler J.H."/>
            <person name="Hansen S.H."/>
            <person name="Syldatk C."/>
            <person name="Hausmann R."/>
            <person name="Lomprez F."/>
            <person name="Vandenbogaert M."/>
            <person name="Manuguerra J.C."/>
            <person name="Grimont P.A."/>
        </authorList>
    </citation>
    <scope>NUCLEOTIDE SEQUENCE [LARGE SCALE GENOMIC DNA]</scope>
    <source>
        <strain evidence="3 4">DSM 100043</strain>
    </source>
</reference>
<keyword evidence="4" id="KW-1185">Reference proteome</keyword>
<dbReference type="Pfam" id="PF02510">
    <property type="entry name" value="SPAN"/>
    <property type="match status" value="1"/>
</dbReference>